<keyword evidence="5" id="KW-1185">Reference proteome</keyword>
<dbReference type="EMBL" id="CAMXCT010000341">
    <property type="protein sequence ID" value="CAI3977424.1"/>
    <property type="molecule type" value="Genomic_DNA"/>
</dbReference>
<protein>
    <submittedName>
        <fullName evidence="3">Uncharacterized protein</fullName>
    </submittedName>
</protein>
<organism evidence="3">
    <name type="scientific">Cladocopium goreaui</name>
    <dbReference type="NCBI Taxonomy" id="2562237"/>
    <lineage>
        <taxon>Eukaryota</taxon>
        <taxon>Sar</taxon>
        <taxon>Alveolata</taxon>
        <taxon>Dinophyceae</taxon>
        <taxon>Suessiales</taxon>
        <taxon>Symbiodiniaceae</taxon>
        <taxon>Cladocopium</taxon>
    </lineage>
</organism>
<reference evidence="3" key="1">
    <citation type="submission" date="2022-10" db="EMBL/GenBank/DDBJ databases">
        <authorList>
            <person name="Chen Y."/>
            <person name="Dougan E. K."/>
            <person name="Chan C."/>
            <person name="Rhodes N."/>
            <person name="Thang M."/>
        </authorList>
    </citation>
    <scope>NUCLEOTIDE SEQUENCE</scope>
</reference>
<feature type="compositionally biased region" description="Basic and acidic residues" evidence="2">
    <location>
        <begin position="315"/>
        <end position="332"/>
    </location>
</feature>
<proteinExistence type="predicted"/>
<dbReference type="EMBL" id="CAMXCT020000341">
    <property type="protein sequence ID" value="CAL1130799.1"/>
    <property type="molecule type" value="Genomic_DNA"/>
</dbReference>
<dbReference type="EMBL" id="CAMXCT030000341">
    <property type="protein sequence ID" value="CAL4764736.1"/>
    <property type="molecule type" value="Genomic_DNA"/>
</dbReference>
<keyword evidence="1" id="KW-0175">Coiled coil</keyword>
<feature type="region of interest" description="Disordered" evidence="2">
    <location>
        <begin position="33"/>
        <end position="57"/>
    </location>
</feature>
<evidence type="ECO:0000256" key="1">
    <source>
        <dbReference type="SAM" id="Coils"/>
    </source>
</evidence>
<reference evidence="4 5" key="2">
    <citation type="submission" date="2024-05" db="EMBL/GenBank/DDBJ databases">
        <authorList>
            <person name="Chen Y."/>
            <person name="Shah S."/>
            <person name="Dougan E. K."/>
            <person name="Thang M."/>
            <person name="Chan C."/>
        </authorList>
    </citation>
    <scope>NUCLEOTIDE SEQUENCE [LARGE SCALE GENOMIC DNA]</scope>
</reference>
<feature type="coiled-coil region" evidence="1">
    <location>
        <begin position="138"/>
        <end position="208"/>
    </location>
</feature>
<evidence type="ECO:0000313" key="5">
    <source>
        <dbReference type="Proteomes" id="UP001152797"/>
    </source>
</evidence>
<sequence>MNRLQDLENILGLLREREQEIQLLRTEMNSLKEQQDVEESAHSAEAHHLNEKSRQNSERMLLEEQECLRMEVTRQQCLRVITEAEENMERCRLRHEDSVEYLQSLQEVYAELEVRGAQLKPSQGAALARELRLELEELNTLESQQHTEEAQEAELRNDLRQLKQEVMTSDKHRKELLTTVARGVSELSEELMAQHLSAKSELDLAEKKLSTVKRNTEAKVAELRGIKERMHEARLAAETESKEISQRSKEQVRKTLLESRQRDEEVQEELVQLEHRHSEFGNGLGFLISEGSARPRLKESGRTMAEAEALRETLQLEKVRREGDRQMRERSQGRQGNAAAELPELRAELNAAKERANDLALKCEQTWKS</sequence>
<evidence type="ECO:0000256" key="2">
    <source>
        <dbReference type="SAM" id="MobiDB-lite"/>
    </source>
</evidence>
<gene>
    <name evidence="3" type="ORF">C1SCF055_LOCUS5565</name>
</gene>
<name>A0A9P1BQ66_9DINO</name>
<evidence type="ECO:0000313" key="4">
    <source>
        <dbReference type="EMBL" id="CAL4764736.1"/>
    </source>
</evidence>
<dbReference type="Proteomes" id="UP001152797">
    <property type="component" value="Unassembled WGS sequence"/>
</dbReference>
<dbReference type="AlphaFoldDB" id="A0A9P1BQ66"/>
<accession>A0A9P1BQ66</accession>
<feature type="region of interest" description="Disordered" evidence="2">
    <location>
        <begin position="315"/>
        <end position="345"/>
    </location>
</feature>
<evidence type="ECO:0000313" key="3">
    <source>
        <dbReference type="EMBL" id="CAI3977424.1"/>
    </source>
</evidence>
<comment type="caution">
    <text evidence="3">The sequence shown here is derived from an EMBL/GenBank/DDBJ whole genome shotgun (WGS) entry which is preliminary data.</text>
</comment>